<keyword evidence="1" id="KW-0472">Membrane</keyword>
<evidence type="ECO:0000313" key="2">
    <source>
        <dbReference type="EMBL" id="KHJ90119.1"/>
    </source>
</evidence>
<proteinExistence type="predicted"/>
<evidence type="ECO:0000256" key="1">
    <source>
        <dbReference type="SAM" id="Phobius"/>
    </source>
</evidence>
<keyword evidence="1" id="KW-0812">Transmembrane</keyword>
<evidence type="ECO:0000313" key="3">
    <source>
        <dbReference type="Proteomes" id="UP000053660"/>
    </source>
</evidence>
<protein>
    <submittedName>
        <fullName evidence="2">Uncharacterized protein</fullName>
    </submittedName>
</protein>
<accession>A0A0B1SYS8</accession>
<dbReference type="OrthoDB" id="5855582at2759"/>
<keyword evidence="1" id="KW-1133">Transmembrane helix</keyword>
<reference evidence="2 3" key="1">
    <citation type="submission" date="2014-03" db="EMBL/GenBank/DDBJ databases">
        <title>Draft genome of the hookworm Oesophagostomum dentatum.</title>
        <authorList>
            <person name="Mitreva M."/>
        </authorList>
    </citation>
    <scope>NUCLEOTIDE SEQUENCE [LARGE SCALE GENOMIC DNA]</scope>
    <source>
        <strain evidence="2 3">OD-Hann</strain>
    </source>
</reference>
<dbReference type="EMBL" id="KN553357">
    <property type="protein sequence ID" value="KHJ90119.1"/>
    <property type="molecule type" value="Genomic_DNA"/>
</dbReference>
<name>A0A0B1SYS8_OESDE</name>
<gene>
    <name evidence="2" type="ORF">OESDEN_10042</name>
</gene>
<dbReference type="Proteomes" id="UP000053660">
    <property type="component" value="Unassembled WGS sequence"/>
</dbReference>
<dbReference type="AlphaFoldDB" id="A0A0B1SYS8"/>
<sequence length="126" mass="14057">MLQKLVFRLWSTKNTRLILMVGAAMSASITVPRLFAKALYKWENGAWKYTGLDRKVFIPRTANFIVGFFYQVVSVVLLIRTVQVIINVKMRSKKSGHEIGYGSSYQCSKAGSSATEMNGAFPNPAS</sequence>
<keyword evidence="3" id="KW-1185">Reference proteome</keyword>
<feature type="transmembrane region" description="Helical" evidence="1">
    <location>
        <begin position="64"/>
        <end position="86"/>
    </location>
</feature>
<organism evidence="2 3">
    <name type="scientific">Oesophagostomum dentatum</name>
    <name type="common">Nodular worm</name>
    <dbReference type="NCBI Taxonomy" id="61180"/>
    <lineage>
        <taxon>Eukaryota</taxon>
        <taxon>Metazoa</taxon>
        <taxon>Ecdysozoa</taxon>
        <taxon>Nematoda</taxon>
        <taxon>Chromadorea</taxon>
        <taxon>Rhabditida</taxon>
        <taxon>Rhabditina</taxon>
        <taxon>Rhabditomorpha</taxon>
        <taxon>Strongyloidea</taxon>
        <taxon>Strongylidae</taxon>
        <taxon>Oesophagostomum</taxon>
    </lineage>
</organism>